<gene>
    <name evidence="4 7" type="primary">lptA</name>
    <name evidence="7" type="ORF">FCE95_12510</name>
</gene>
<evidence type="ECO:0000313" key="7">
    <source>
        <dbReference type="EMBL" id="TKR30908.1"/>
    </source>
</evidence>
<keyword evidence="8" id="KW-1185">Reference proteome</keyword>
<dbReference type="PANTHER" id="PTHR36504">
    <property type="entry name" value="LIPOPOLYSACCHARIDE EXPORT SYSTEM PROTEIN LPTA"/>
    <property type="match status" value="1"/>
</dbReference>
<dbReference type="InterPro" id="IPR005653">
    <property type="entry name" value="OstA-like_N"/>
</dbReference>
<dbReference type="Pfam" id="PF03968">
    <property type="entry name" value="LptD_N"/>
    <property type="match status" value="1"/>
</dbReference>
<dbReference type="HAMAP" id="MF_01914">
    <property type="entry name" value="LPS_assembly_LptA"/>
    <property type="match status" value="1"/>
</dbReference>
<evidence type="ECO:0000313" key="8">
    <source>
        <dbReference type="Proteomes" id="UP000308707"/>
    </source>
</evidence>
<dbReference type="GO" id="GO:0009279">
    <property type="term" value="C:cell outer membrane"/>
    <property type="evidence" value="ECO:0007669"/>
    <property type="project" value="TreeGrafter"/>
</dbReference>
<evidence type="ECO:0000256" key="3">
    <source>
        <dbReference type="ARBA" id="ARBA00022764"/>
    </source>
</evidence>
<comment type="subunit">
    <text evidence="4">Component of the lipopolysaccharide transport and assembly complex.</text>
</comment>
<evidence type="ECO:0000259" key="6">
    <source>
        <dbReference type="Pfam" id="PF03968"/>
    </source>
</evidence>
<dbReference type="PANTHER" id="PTHR36504:SF1">
    <property type="entry name" value="LIPOPOLYSACCHARIDE EXPORT SYSTEM PROTEIN LPTA"/>
    <property type="match status" value="1"/>
</dbReference>
<dbReference type="GO" id="GO:0015920">
    <property type="term" value="P:lipopolysaccharide transport"/>
    <property type="evidence" value="ECO:0007669"/>
    <property type="project" value="UniProtKB-UniRule"/>
</dbReference>
<protein>
    <recommendedName>
        <fullName evidence="4">Lipopolysaccharide export system protein LptA</fullName>
    </recommendedName>
</protein>
<dbReference type="InterPro" id="IPR014340">
    <property type="entry name" value="LptA"/>
</dbReference>
<dbReference type="AlphaFoldDB" id="A0A4U5JR03"/>
<reference evidence="7 8" key="1">
    <citation type="submission" date="2019-04" db="EMBL/GenBank/DDBJ databases">
        <title>Reference strain of H23.</title>
        <authorList>
            <person name="Luo X."/>
        </authorList>
    </citation>
    <scope>NUCLEOTIDE SEQUENCE [LARGE SCALE GENOMIC DNA]</scope>
    <source>
        <strain evidence="7 8">H23</strain>
    </source>
</reference>
<evidence type="ECO:0000256" key="1">
    <source>
        <dbReference type="ARBA" id="ARBA00022448"/>
    </source>
</evidence>
<dbReference type="NCBIfam" id="TIGR03002">
    <property type="entry name" value="outer_YhbN_LptA"/>
    <property type="match status" value="1"/>
</dbReference>
<dbReference type="GO" id="GO:0017089">
    <property type="term" value="F:glycolipid transfer activity"/>
    <property type="evidence" value="ECO:0007669"/>
    <property type="project" value="TreeGrafter"/>
</dbReference>
<dbReference type="GO" id="GO:0001530">
    <property type="term" value="F:lipopolysaccharide binding"/>
    <property type="evidence" value="ECO:0007669"/>
    <property type="project" value="InterPro"/>
</dbReference>
<feature type="chain" id="PRO_5021053614" description="Lipopolysaccharide export system protein LptA" evidence="4">
    <location>
        <begin position="21"/>
        <end position="177"/>
    </location>
</feature>
<evidence type="ECO:0000256" key="5">
    <source>
        <dbReference type="SAM" id="MobiDB-lite"/>
    </source>
</evidence>
<dbReference type="GO" id="GO:0043165">
    <property type="term" value="P:Gram-negative-bacterium-type cell outer membrane assembly"/>
    <property type="evidence" value="ECO:0007669"/>
    <property type="project" value="UniProtKB-UniRule"/>
</dbReference>
<comment type="subcellular location">
    <subcellularLocation>
        <location evidence="4">Periplasm</location>
    </subcellularLocation>
</comment>
<keyword evidence="3 4" id="KW-0574">Periplasm</keyword>
<evidence type="ECO:0000256" key="4">
    <source>
        <dbReference type="HAMAP-Rule" id="MF_01914"/>
    </source>
</evidence>
<dbReference type="EMBL" id="SZUA01000002">
    <property type="protein sequence ID" value="TKR30908.1"/>
    <property type="molecule type" value="Genomic_DNA"/>
</dbReference>
<comment type="caution">
    <text evidence="7">The sequence shown here is derived from an EMBL/GenBank/DDBJ whole genome shotgun (WGS) entry which is preliminary data.</text>
</comment>
<dbReference type="OrthoDB" id="9795964at2"/>
<dbReference type="Proteomes" id="UP000308707">
    <property type="component" value="Unassembled WGS sequence"/>
</dbReference>
<dbReference type="Gene3D" id="2.60.450.10">
    <property type="entry name" value="Lipopolysaccharide (LPS) transport protein A like domain"/>
    <property type="match status" value="1"/>
</dbReference>
<comment type="function">
    <text evidence="4">Involved in the assembly of lipopolysaccharide (LPS). Required for the translocation of LPS from the inner membrane to the outer membrane. May form a bridge between the inner membrane and the outer membrane, via interactions with LptC and LptD, thereby facilitating LPS transfer across the periplasm.</text>
</comment>
<comment type="similarity">
    <text evidence="4">Belongs to the LptA family.</text>
</comment>
<feature type="domain" description="Organic solvent tolerance-like N-terminal" evidence="6">
    <location>
        <begin position="45"/>
        <end position="146"/>
    </location>
</feature>
<sequence length="177" mass="18525" precursor="true">MTLRPAASLVLLAFALVASAAAPAWARSTDRSKPINVDAGNQKGSTDESAPTVFSGGVHITQGTLDIKSSVAELTVRNGDPTRAVFTGNQVVMKQEMDDGAPVTARADKVDYDLTTEIIVFIGNAYMENPRGSTSGPRITYNMKTGQIESSGDGSGGRVKTTILPKSAQGRPAQGKK</sequence>
<keyword evidence="2 4" id="KW-0732">Signal</keyword>
<dbReference type="RefSeq" id="WP_137267339.1">
    <property type="nucleotide sequence ID" value="NZ_SZUA01000002.1"/>
</dbReference>
<feature type="region of interest" description="Disordered" evidence="5">
    <location>
        <begin position="146"/>
        <end position="177"/>
    </location>
</feature>
<feature type="region of interest" description="Disordered" evidence="5">
    <location>
        <begin position="28"/>
        <end position="51"/>
    </location>
</feature>
<dbReference type="GO" id="GO:0030288">
    <property type="term" value="C:outer membrane-bounded periplasmic space"/>
    <property type="evidence" value="ECO:0007669"/>
    <property type="project" value="TreeGrafter"/>
</dbReference>
<dbReference type="InterPro" id="IPR052037">
    <property type="entry name" value="LPS_export_LptA"/>
</dbReference>
<organism evidence="7 8">
    <name type="scientific">Luteimonas gilva</name>
    <dbReference type="NCBI Taxonomy" id="2572684"/>
    <lineage>
        <taxon>Bacteria</taxon>
        <taxon>Pseudomonadati</taxon>
        <taxon>Pseudomonadota</taxon>
        <taxon>Gammaproteobacteria</taxon>
        <taxon>Lysobacterales</taxon>
        <taxon>Lysobacteraceae</taxon>
        <taxon>Luteimonas</taxon>
    </lineage>
</organism>
<proteinExistence type="inferred from homology"/>
<accession>A0A4U5JR03</accession>
<feature type="signal peptide" evidence="4">
    <location>
        <begin position="1"/>
        <end position="20"/>
    </location>
</feature>
<name>A0A4U5JR03_9GAMM</name>
<keyword evidence="1 4" id="KW-0813">Transport</keyword>
<evidence type="ECO:0000256" key="2">
    <source>
        <dbReference type="ARBA" id="ARBA00022729"/>
    </source>
</evidence>